<evidence type="ECO:0000256" key="1">
    <source>
        <dbReference type="ARBA" id="ARBA00004429"/>
    </source>
</evidence>
<evidence type="ECO:0000256" key="4">
    <source>
        <dbReference type="ARBA" id="ARBA00022519"/>
    </source>
</evidence>
<evidence type="ECO:0000256" key="2">
    <source>
        <dbReference type="ARBA" id="ARBA00022448"/>
    </source>
</evidence>
<evidence type="ECO:0000256" key="9">
    <source>
        <dbReference type="RuleBase" id="RU369079"/>
    </source>
</evidence>
<dbReference type="GO" id="GO:0015740">
    <property type="term" value="P:C4-dicarboxylate transport"/>
    <property type="evidence" value="ECO:0007669"/>
    <property type="project" value="TreeGrafter"/>
</dbReference>
<feature type="transmembrane region" description="Helical" evidence="9">
    <location>
        <begin position="47"/>
        <end position="67"/>
    </location>
</feature>
<evidence type="ECO:0000313" key="12">
    <source>
        <dbReference type="Proteomes" id="UP000469385"/>
    </source>
</evidence>
<accession>A0A6N8J1M4</accession>
<comment type="similarity">
    <text evidence="8 9">Belongs to the TRAP transporter small permease family.</text>
</comment>
<dbReference type="AlphaFoldDB" id="A0A6N8J1M4"/>
<dbReference type="Pfam" id="PF04290">
    <property type="entry name" value="DctQ"/>
    <property type="match status" value="1"/>
</dbReference>
<keyword evidence="5 9" id="KW-0812">Transmembrane</keyword>
<feature type="transmembrane region" description="Helical" evidence="9">
    <location>
        <begin position="124"/>
        <end position="145"/>
    </location>
</feature>
<evidence type="ECO:0000256" key="3">
    <source>
        <dbReference type="ARBA" id="ARBA00022475"/>
    </source>
</evidence>
<feature type="transmembrane region" description="Helical" evidence="9">
    <location>
        <begin position="165"/>
        <end position="186"/>
    </location>
</feature>
<dbReference type="PANTHER" id="PTHR35011:SF11">
    <property type="entry name" value="TRAP TRANSPORTER SMALL PERMEASE PROTEIN"/>
    <property type="match status" value="1"/>
</dbReference>
<dbReference type="GO" id="GO:0005886">
    <property type="term" value="C:plasma membrane"/>
    <property type="evidence" value="ECO:0007669"/>
    <property type="project" value="UniProtKB-SubCell"/>
</dbReference>
<dbReference type="Proteomes" id="UP000469385">
    <property type="component" value="Unassembled WGS sequence"/>
</dbReference>
<keyword evidence="12" id="KW-1185">Reference proteome</keyword>
<keyword evidence="3" id="KW-1003">Cell membrane</keyword>
<feature type="transmembrane region" description="Helical" evidence="9">
    <location>
        <begin position="82"/>
        <end position="103"/>
    </location>
</feature>
<keyword evidence="6 9" id="KW-1133">Transmembrane helix</keyword>
<gene>
    <name evidence="11" type="ORF">GON04_22250</name>
</gene>
<comment type="subunit">
    <text evidence="9">The complex comprises the extracytoplasmic solute receptor protein and the two transmembrane proteins.</text>
</comment>
<feature type="domain" description="Tripartite ATP-independent periplasmic transporters DctQ component" evidence="10">
    <location>
        <begin position="58"/>
        <end position="187"/>
    </location>
</feature>
<evidence type="ECO:0000256" key="7">
    <source>
        <dbReference type="ARBA" id="ARBA00023136"/>
    </source>
</evidence>
<dbReference type="PANTHER" id="PTHR35011">
    <property type="entry name" value="2,3-DIKETO-L-GULONATE TRAP TRANSPORTER SMALL PERMEASE PROTEIN YIAM"/>
    <property type="match status" value="1"/>
</dbReference>
<dbReference type="InterPro" id="IPR007387">
    <property type="entry name" value="TRAP_DctQ"/>
</dbReference>
<comment type="function">
    <text evidence="9">Part of the tripartite ATP-independent periplasmic (TRAP) transport system.</text>
</comment>
<comment type="caution">
    <text evidence="11">The sequence shown here is derived from an EMBL/GenBank/DDBJ whole genome shotgun (WGS) entry which is preliminary data.</text>
</comment>
<dbReference type="InterPro" id="IPR055348">
    <property type="entry name" value="DctQ"/>
</dbReference>
<evidence type="ECO:0000256" key="5">
    <source>
        <dbReference type="ARBA" id="ARBA00022692"/>
    </source>
</evidence>
<dbReference type="GO" id="GO:0022857">
    <property type="term" value="F:transmembrane transporter activity"/>
    <property type="evidence" value="ECO:0007669"/>
    <property type="project" value="UniProtKB-UniRule"/>
</dbReference>
<keyword evidence="2 9" id="KW-0813">Transport</keyword>
<proteinExistence type="inferred from homology"/>
<dbReference type="EMBL" id="WSEL01000009">
    <property type="protein sequence ID" value="MVQ32193.1"/>
    <property type="molecule type" value="Genomic_DNA"/>
</dbReference>
<keyword evidence="7 9" id="KW-0472">Membrane</keyword>
<name>A0A6N8J1M4_9BURK</name>
<protein>
    <recommendedName>
        <fullName evidence="9">TRAP transporter small permease protein</fullName>
    </recommendedName>
</protein>
<evidence type="ECO:0000256" key="8">
    <source>
        <dbReference type="ARBA" id="ARBA00038436"/>
    </source>
</evidence>
<reference evidence="11 12" key="1">
    <citation type="submission" date="2019-12" db="EMBL/GenBank/DDBJ databases">
        <authorList>
            <person name="Huq M.A."/>
        </authorList>
    </citation>
    <scope>NUCLEOTIDE SEQUENCE [LARGE SCALE GENOMIC DNA]</scope>
    <source>
        <strain evidence="11 12">MAH-25</strain>
    </source>
</reference>
<organism evidence="11 12">
    <name type="scientific">Ramlibacter pinisoli</name>
    <dbReference type="NCBI Taxonomy" id="2682844"/>
    <lineage>
        <taxon>Bacteria</taxon>
        <taxon>Pseudomonadati</taxon>
        <taxon>Pseudomonadota</taxon>
        <taxon>Betaproteobacteria</taxon>
        <taxon>Burkholderiales</taxon>
        <taxon>Comamonadaceae</taxon>
        <taxon>Ramlibacter</taxon>
    </lineage>
</organism>
<evidence type="ECO:0000313" key="11">
    <source>
        <dbReference type="EMBL" id="MVQ32193.1"/>
    </source>
</evidence>
<keyword evidence="4 9" id="KW-0997">Cell inner membrane</keyword>
<evidence type="ECO:0000256" key="6">
    <source>
        <dbReference type="ARBA" id="ARBA00022989"/>
    </source>
</evidence>
<comment type="subcellular location">
    <subcellularLocation>
        <location evidence="1 9">Cell inner membrane</location>
        <topology evidence="1 9">Multi-pass membrane protein</topology>
    </subcellularLocation>
</comment>
<evidence type="ECO:0000259" key="10">
    <source>
        <dbReference type="Pfam" id="PF04290"/>
    </source>
</evidence>
<sequence length="196" mass="21008">MPLPADGKAPLPLDAAQAAQAAGTEGVPAAAPASWYTRLCRAIARGCMWLGIAGIVALICAVTWQVFGRYVLNSTPTWAESLALLLVLYVTMLGTAVGVRDAGHIGLESFLVLAPEALRLKMEYLIQALILIFGAAMAWNCAYLVHSVWTYRLPTLGISEGWKYVPAAVCGALMVLFSIEHLIALAQGREVEPAWQ</sequence>